<evidence type="ECO:0000256" key="1">
    <source>
        <dbReference type="SAM" id="MobiDB-lite"/>
    </source>
</evidence>
<accession>A0A174QVQ6</accession>
<dbReference type="Proteomes" id="UP000095746">
    <property type="component" value="Unassembled WGS sequence"/>
</dbReference>
<feature type="region of interest" description="Disordered" evidence="1">
    <location>
        <begin position="1"/>
        <end position="34"/>
    </location>
</feature>
<name>A0A174QVQ6_FLAPL</name>
<sequence>MSCGASSGIRDMTEGPADGVGWSSETGGAETDGS</sequence>
<organism evidence="2 3">
    <name type="scientific">Flavonifractor plautii</name>
    <name type="common">Fusobacterium plautii</name>
    <dbReference type="NCBI Taxonomy" id="292800"/>
    <lineage>
        <taxon>Bacteria</taxon>
        <taxon>Bacillati</taxon>
        <taxon>Bacillota</taxon>
        <taxon>Clostridia</taxon>
        <taxon>Eubacteriales</taxon>
        <taxon>Oscillospiraceae</taxon>
        <taxon>Flavonifractor</taxon>
    </lineage>
</organism>
<dbReference type="AlphaFoldDB" id="A0A174QVQ6"/>
<proteinExistence type="predicted"/>
<protein>
    <submittedName>
        <fullName evidence="2">Uncharacterized protein</fullName>
    </submittedName>
</protein>
<dbReference type="EMBL" id="CYZT01000491">
    <property type="protein sequence ID" value="CUP77353.1"/>
    <property type="molecule type" value="Genomic_DNA"/>
</dbReference>
<evidence type="ECO:0000313" key="2">
    <source>
        <dbReference type="EMBL" id="CUP77353.1"/>
    </source>
</evidence>
<evidence type="ECO:0000313" key="3">
    <source>
        <dbReference type="Proteomes" id="UP000095746"/>
    </source>
</evidence>
<reference evidence="2 3" key="1">
    <citation type="submission" date="2015-09" db="EMBL/GenBank/DDBJ databases">
        <authorList>
            <consortium name="Pathogen Informatics"/>
        </authorList>
    </citation>
    <scope>NUCLEOTIDE SEQUENCE [LARGE SCALE GENOMIC DNA]</scope>
    <source>
        <strain evidence="2 3">2789STDY5608854</strain>
    </source>
</reference>
<gene>
    <name evidence="2" type="ORF">ERS852411_03569</name>
</gene>